<dbReference type="InterPro" id="IPR039539">
    <property type="entry name" value="Ras_GTPase_bind_prot"/>
</dbReference>
<dbReference type="Pfam" id="PF00076">
    <property type="entry name" value="RRM_1"/>
    <property type="match status" value="1"/>
</dbReference>
<evidence type="ECO:0000256" key="2">
    <source>
        <dbReference type="PROSITE-ProRule" id="PRU00176"/>
    </source>
</evidence>
<organism evidence="6 7">
    <name type="scientific">Anaeramoeba ignava</name>
    <name type="common">Anaerobic marine amoeba</name>
    <dbReference type="NCBI Taxonomy" id="1746090"/>
    <lineage>
        <taxon>Eukaryota</taxon>
        <taxon>Metamonada</taxon>
        <taxon>Anaeramoebidae</taxon>
        <taxon>Anaeramoeba</taxon>
    </lineage>
</organism>
<evidence type="ECO:0000313" key="6">
    <source>
        <dbReference type="EMBL" id="KAJ5066184.1"/>
    </source>
</evidence>
<dbReference type="CDD" id="cd00590">
    <property type="entry name" value="RRM_SF"/>
    <property type="match status" value="1"/>
</dbReference>
<accession>A0A9Q0L5Q8</accession>
<keyword evidence="3" id="KW-0175">Coiled coil</keyword>
<comment type="caution">
    <text evidence="6">The sequence shown here is derived from an EMBL/GenBank/DDBJ whole genome shotgun (WGS) entry which is preliminary data.</text>
</comment>
<dbReference type="GO" id="GO:0003729">
    <property type="term" value="F:mRNA binding"/>
    <property type="evidence" value="ECO:0007669"/>
    <property type="project" value="TreeGrafter"/>
</dbReference>
<dbReference type="InterPro" id="IPR002075">
    <property type="entry name" value="NTF2_dom"/>
</dbReference>
<dbReference type="PANTHER" id="PTHR10693:SF20">
    <property type="entry name" value="AT27578P"/>
    <property type="match status" value="1"/>
</dbReference>
<keyword evidence="7" id="KW-1185">Reference proteome</keyword>
<dbReference type="EMBL" id="JAPDFW010000147">
    <property type="protein sequence ID" value="KAJ5066184.1"/>
    <property type="molecule type" value="Genomic_DNA"/>
</dbReference>
<dbReference type="GO" id="GO:1990904">
    <property type="term" value="C:ribonucleoprotein complex"/>
    <property type="evidence" value="ECO:0007669"/>
    <property type="project" value="TreeGrafter"/>
</dbReference>
<evidence type="ECO:0000259" key="4">
    <source>
        <dbReference type="PROSITE" id="PS50102"/>
    </source>
</evidence>
<dbReference type="OrthoDB" id="267048at2759"/>
<dbReference type="InterPro" id="IPR032710">
    <property type="entry name" value="NTF2-like_dom_sf"/>
</dbReference>
<dbReference type="Proteomes" id="UP001149090">
    <property type="component" value="Unassembled WGS sequence"/>
</dbReference>
<evidence type="ECO:0000259" key="5">
    <source>
        <dbReference type="PROSITE" id="PS50177"/>
    </source>
</evidence>
<dbReference type="SUPFAM" id="SSF54427">
    <property type="entry name" value="NTF2-like"/>
    <property type="match status" value="1"/>
</dbReference>
<protein>
    <submittedName>
        <fullName evidence="6">Uncharacterized protein</fullName>
    </submittedName>
</protein>
<proteinExistence type="predicted"/>
<dbReference type="PANTHER" id="PTHR10693">
    <property type="entry name" value="RAS GTPASE-ACTIVATING PROTEIN-BINDING PROTEIN"/>
    <property type="match status" value="1"/>
</dbReference>
<dbReference type="InterPro" id="IPR018222">
    <property type="entry name" value="Nuclear_transport_factor_2_euk"/>
</dbReference>
<keyword evidence="1 2" id="KW-0694">RNA-binding</keyword>
<dbReference type="GO" id="GO:0005829">
    <property type="term" value="C:cytosol"/>
    <property type="evidence" value="ECO:0007669"/>
    <property type="project" value="TreeGrafter"/>
</dbReference>
<sequence length="275" mass="32414">MSNLNIEEISNNFLKVFFHVLEVETSQLIKFYQENSTLSFGIESENYTIYEGKENIQKFIENSISKKTNIYDAISYLIDENKILIFICGIAEDLKKLKHKFTRTFILCPLETQDGYFIQNDIIKKLKNFGTISESNLKRNIEKLKSKQNSKTFEEIILESQKLLEKKEKEQKKLDQKKEKERSKFKPKYSYNPIDEYDHEVIPENSIYVSNLRLATKDYQLGIAFTNFGNVVYAESRSGKSFGFVEFDSKEAVERVLKEKEIIFDGRVLKIRKFY</sequence>
<gene>
    <name evidence="6" type="ORF">M0811_03517</name>
</gene>
<name>A0A9Q0L5Q8_ANAIG</name>
<dbReference type="Gene3D" id="3.10.450.50">
    <property type="match status" value="1"/>
</dbReference>
<dbReference type="Gene3D" id="3.30.70.330">
    <property type="match status" value="1"/>
</dbReference>
<dbReference type="InterPro" id="IPR000504">
    <property type="entry name" value="RRM_dom"/>
</dbReference>
<evidence type="ECO:0000313" key="7">
    <source>
        <dbReference type="Proteomes" id="UP001149090"/>
    </source>
</evidence>
<dbReference type="PROSITE" id="PS50102">
    <property type="entry name" value="RRM"/>
    <property type="match status" value="1"/>
</dbReference>
<evidence type="ECO:0000256" key="1">
    <source>
        <dbReference type="ARBA" id="ARBA00022884"/>
    </source>
</evidence>
<feature type="domain" description="RRM" evidence="4">
    <location>
        <begin position="205"/>
        <end position="275"/>
    </location>
</feature>
<feature type="domain" description="NTF2" evidence="5">
    <location>
        <begin position="9"/>
        <end position="125"/>
    </location>
</feature>
<reference evidence="6" key="1">
    <citation type="submission" date="2022-10" db="EMBL/GenBank/DDBJ databases">
        <title>Novel sulphate-reducing endosymbionts in the free-living metamonad Anaeramoeba.</title>
        <authorList>
            <person name="Jerlstrom-Hultqvist J."/>
            <person name="Cepicka I."/>
            <person name="Gallot-Lavallee L."/>
            <person name="Salas-Leiva D."/>
            <person name="Curtis B.A."/>
            <person name="Zahonova K."/>
            <person name="Pipaliya S."/>
            <person name="Dacks J."/>
            <person name="Roger A.J."/>
        </authorList>
    </citation>
    <scope>NUCLEOTIDE SEQUENCE</scope>
    <source>
        <strain evidence="6">BMAN</strain>
    </source>
</reference>
<evidence type="ECO:0000256" key="3">
    <source>
        <dbReference type="SAM" id="Coils"/>
    </source>
</evidence>
<dbReference type="PROSITE" id="PS50177">
    <property type="entry name" value="NTF2_DOMAIN"/>
    <property type="match status" value="1"/>
</dbReference>
<dbReference type="SMART" id="SM00360">
    <property type="entry name" value="RRM"/>
    <property type="match status" value="1"/>
</dbReference>
<dbReference type="SUPFAM" id="SSF54928">
    <property type="entry name" value="RNA-binding domain, RBD"/>
    <property type="match status" value="1"/>
</dbReference>
<dbReference type="Pfam" id="PF02136">
    <property type="entry name" value="NTF2"/>
    <property type="match status" value="1"/>
</dbReference>
<dbReference type="InterPro" id="IPR012677">
    <property type="entry name" value="Nucleotide-bd_a/b_plait_sf"/>
</dbReference>
<dbReference type="InterPro" id="IPR035979">
    <property type="entry name" value="RBD_domain_sf"/>
</dbReference>
<feature type="coiled-coil region" evidence="3">
    <location>
        <begin position="153"/>
        <end position="184"/>
    </location>
</feature>
<dbReference type="AlphaFoldDB" id="A0A9Q0L5Q8"/>